<protein>
    <submittedName>
        <fullName evidence="2">Uncharacterized protein</fullName>
    </submittedName>
</protein>
<keyword evidence="3" id="KW-1185">Reference proteome</keyword>
<proteinExistence type="predicted"/>
<accession>R4Z400</accession>
<evidence type="ECO:0000313" key="2">
    <source>
        <dbReference type="EMBL" id="CCM65395.1"/>
    </source>
</evidence>
<feature type="region of interest" description="Disordered" evidence="1">
    <location>
        <begin position="44"/>
        <end position="143"/>
    </location>
</feature>
<organism evidence="2 3">
    <name type="scientific">Candidatus Neomicrothrix parvicella RN1</name>
    <dbReference type="NCBI Taxonomy" id="1229780"/>
    <lineage>
        <taxon>Bacteria</taxon>
        <taxon>Bacillati</taxon>
        <taxon>Actinomycetota</taxon>
        <taxon>Acidimicrobiia</taxon>
        <taxon>Acidimicrobiales</taxon>
        <taxon>Microthrixaceae</taxon>
        <taxon>Candidatus Neomicrothrix</taxon>
    </lineage>
</organism>
<dbReference type="STRING" id="1229780.BN381_70094"/>
<dbReference type="EMBL" id="CANL01000067">
    <property type="protein sequence ID" value="CCM65395.1"/>
    <property type="molecule type" value="Genomic_DNA"/>
</dbReference>
<reference evidence="2 3" key="1">
    <citation type="journal article" date="2013" name="ISME J.">
        <title>Metabolic model for the filamentous 'Candidatus Microthrix parvicella' based on genomic and metagenomic analyses.</title>
        <authorList>
            <person name="Jon McIlroy S."/>
            <person name="Kristiansen R."/>
            <person name="Albertsen M."/>
            <person name="Michael Karst S."/>
            <person name="Rossetti S."/>
            <person name="Lund Nielsen J."/>
            <person name="Tandoi V."/>
            <person name="James Seviour R."/>
            <person name="Nielsen P.H."/>
        </authorList>
    </citation>
    <scope>NUCLEOTIDE SEQUENCE [LARGE SCALE GENOMIC DNA]</scope>
    <source>
        <strain evidence="2 3">RN1</strain>
    </source>
</reference>
<gene>
    <name evidence="2" type="ORF">BN381_70094</name>
</gene>
<sequence>MLDVFVEQLLELVFVPDDGAVEEFVTESAHPPFGVCVGLRRPGRCSGRGDAGSGEDSVEGSGELSGTIANQEPEPVMVAEAARQVSGGLGGPGASWVGGDPRKVRLPGADLDDEQNVEPAKQGGVDTSEAGSQDGFRPAADEL</sequence>
<dbReference type="Proteomes" id="UP000018291">
    <property type="component" value="Unassembled WGS sequence"/>
</dbReference>
<dbReference type="AlphaFoldDB" id="R4Z400"/>
<evidence type="ECO:0000313" key="3">
    <source>
        <dbReference type="Proteomes" id="UP000018291"/>
    </source>
</evidence>
<dbReference type="HOGENOM" id="CLU_1802568_0_0_11"/>
<comment type="caution">
    <text evidence="2">The sequence shown here is derived from an EMBL/GenBank/DDBJ whole genome shotgun (WGS) entry which is preliminary data.</text>
</comment>
<name>R4Z400_9ACTN</name>
<evidence type="ECO:0000256" key="1">
    <source>
        <dbReference type="SAM" id="MobiDB-lite"/>
    </source>
</evidence>